<keyword evidence="7" id="KW-1185">Reference proteome</keyword>
<feature type="transmembrane region" description="Helical" evidence="5">
    <location>
        <begin position="69"/>
        <end position="88"/>
    </location>
</feature>
<evidence type="ECO:0000256" key="1">
    <source>
        <dbReference type="ARBA" id="ARBA00004141"/>
    </source>
</evidence>
<dbReference type="GO" id="GO:0016020">
    <property type="term" value="C:membrane"/>
    <property type="evidence" value="ECO:0007669"/>
    <property type="project" value="UniProtKB-SubCell"/>
</dbReference>
<dbReference type="OrthoDB" id="269173at2759"/>
<accession>A0A316V262</accession>
<dbReference type="AlphaFoldDB" id="A0A316V262"/>
<evidence type="ECO:0000256" key="4">
    <source>
        <dbReference type="ARBA" id="ARBA00023136"/>
    </source>
</evidence>
<dbReference type="InParanoid" id="A0A316V262"/>
<dbReference type="GeneID" id="37018594"/>
<keyword evidence="3 5" id="KW-1133">Transmembrane helix</keyword>
<dbReference type="Proteomes" id="UP000245771">
    <property type="component" value="Unassembled WGS sequence"/>
</dbReference>
<dbReference type="FunCoup" id="A0A316V262">
    <property type="interactions" value="35"/>
</dbReference>
<evidence type="ECO:0000256" key="2">
    <source>
        <dbReference type="ARBA" id="ARBA00022692"/>
    </source>
</evidence>
<comment type="subcellular location">
    <subcellularLocation>
        <location evidence="1">Membrane</location>
        <topology evidence="1">Multi-pass membrane protein</topology>
    </subcellularLocation>
</comment>
<dbReference type="InterPro" id="IPR006696">
    <property type="entry name" value="DUF423"/>
</dbReference>
<feature type="transmembrane region" description="Helical" evidence="5">
    <location>
        <begin position="6"/>
        <end position="25"/>
    </location>
</feature>
<name>A0A316V262_9BASI</name>
<evidence type="ECO:0000313" key="6">
    <source>
        <dbReference type="EMBL" id="PWN31647.1"/>
    </source>
</evidence>
<protein>
    <submittedName>
        <fullName evidence="6">DUF423-domain-containing protein</fullName>
    </submittedName>
</protein>
<sequence>MPGSVFFHQFACISGAAGVIAGAFGSHALKQRLTPYQQSSWQTATYYQLIHSAALLFIANQPSSRALQISSNCFATGITLFSGSIYGLCLTKEGDKIRSFLGPATPFGGMAFIAGWIALALARRGGVRLG</sequence>
<dbReference type="Pfam" id="PF04241">
    <property type="entry name" value="DUF423"/>
    <property type="match status" value="1"/>
</dbReference>
<gene>
    <name evidence="6" type="ORF">FA14DRAFT_127673</name>
</gene>
<feature type="transmembrane region" description="Helical" evidence="5">
    <location>
        <begin position="100"/>
        <end position="122"/>
    </location>
</feature>
<evidence type="ECO:0000256" key="3">
    <source>
        <dbReference type="ARBA" id="ARBA00022989"/>
    </source>
</evidence>
<reference evidence="6 7" key="1">
    <citation type="journal article" date="2018" name="Mol. Biol. Evol.">
        <title>Broad Genomic Sampling Reveals a Smut Pathogenic Ancestry of the Fungal Clade Ustilaginomycotina.</title>
        <authorList>
            <person name="Kijpornyongpan T."/>
            <person name="Mondo S.J."/>
            <person name="Barry K."/>
            <person name="Sandor L."/>
            <person name="Lee J."/>
            <person name="Lipzen A."/>
            <person name="Pangilinan J."/>
            <person name="LaButti K."/>
            <person name="Hainaut M."/>
            <person name="Henrissat B."/>
            <person name="Grigoriev I.V."/>
            <person name="Spatafora J.W."/>
            <person name="Aime M.C."/>
        </authorList>
    </citation>
    <scope>NUCLEOTIDE SEQUENCE [LARGE SCALE GENOMIC DNA]</scope>
    <source>
        <strain evidence="6 7">MCA 3882</strain>
    </source>
</reference>
<organism evidence="6 7">
    <name type="scientific">Meira miltonrushii</name>
    <dbReference type="NCBI Taxonomy" id="1280837"/>
    <lineage>
        <taxon>Eukaryota</taxon>
        <taxon>Fungi</taxon>
        <taxon>Dikarya</taxon>
        <taxon>Basidiomycota</taxon>
        <taxon>Ustilaginomycotina</taxon>
        <taxon>Exobasidiomycetes</taxon>
        <taxon>Exobasidiales</taxon>
        <taxon>Brachybasidiaceae</taxon>
        <taxon>Meira</taxon>
    </lineage>
</organism>
<keyword evidence="2 5" id="KW-0812">Transmembrane</keyword>
<evidence type="ECO:0000256" key="5">
    <source>
        <dbReference type="SAM" id="Phobius"/>
    </source>
</evidence>
<dbReference type="RefSeq" id="XP_025351949.1">
    <property type="nucleotide sequence ID" value="XM_025496813.1"/>
</dbReference>
<dbReference type="PANTHER" id="PTHR43461">
    <property type="entry name" value="TRANSMEMBRANE PROTEIN 256"/>
    <property type="match status" value="1"/>
</dbReference>
<evidence type="ECO:0000313" key="7">
    <source>
        <dbReference type="Proteomes" id="UP000245771"/>
    </source>
</evidence>
<proteinExistence type="predicted"/>
<dbReference type="PANTHER" id="PTHR43461:SF1">
    <property type="entry name" value="TRANSMEMBRANE PROTEIN 256"/>
    <property type="match status" value="1"/>
</dbReference>
<dbReference type="EMBL" id="KZ819607">
    <property type="protein sequence ID" value="PWN31647.1"/>
    <property type="molecule type" value="Genomic_DNA"/>
</dbReference>
<keyword evidence="4 5" id="KW-0472">Membrane</keyword>